<gene>
    <name evidence="1" type="ORF">MRB53_001086</name>
</gene>
<dbReference type="EMBL" id="CM056809">
    <property type="protein sequence ID" value="KAJ8648063.1"/>
    <property type="molecule type" value="Genomic_DNA"/>
</dbReference>
<name>A0ACC2MRD7_PERAE</name>
<comment type="caution">
    <text evidence="1">The sequence shown here is derived from an EMBL/GenBank/DDBJ whole genome shotgun (WGS) entry which is preliminary data.</text>
</comment>
<evidence type="ECO:0000313" key="2">
    <source>
        <dbReference type="Proteomes" id="UP001234297"/>
    </source>
</evidence>
<reference evidence="1 2" key="1">
    <citation type="journal article" date="2022" name="Hortic Res">
        <title>A haplotype resolved chromosomal level avocado genome allows analysis of novel avocado genes.</title>
        <authorList>
            <person name="Nath O."/>
            <person name="Fletcher S.J."/>
            <person name="Hayward A."/>
            <person name="Shaw L.M."/>
            <person name="Masouleh A.K."/>
            <person name="Furtado A."/>
            <person name="Henry R.J."/>
            <person name="Mitter N."/>
        </authorList>
    </citation>
    <scope>NUCLEOTIDE SEQUENCE [LARGE SCALE GENOMIC DNA]</scope>
    <source>
        <strain evidence="2">cv. Hass</strain>
    </source>
</reference>
<sequence>MIPHLYTRGPLNTLSNQFPNSSLDSLGSNLWKEDSTCVEWLENKGPESVVYVNFGSITVMTVKQVEEFAWGLANSNHPFLWVVRPDLVIGDAAMLPPEFVKATEERDLLASWCQQEKLLQHPSIGVFLTLCGWYSTMETICAGVPVVCWPFFAEQQTNCRYDCTEWGIGMEIDRNVKRDEVEGVIREMMEG</sequence>
<dbReference type="Proteomes" id="UP001234297">
    <property type="component" value="Chromosome 1"/>
</dbReference>
<proteinExistence type="predicted"/>
<evidence type="ECO:0000313" key="1">
    <source>
        <dbReference type="EMBL" id="KAJ8648063.1"/>
    </source>
</evidence>
<keyword evidence="2" id="KW-1185">Reference proteome</keyword>
<organism evidence="1 2">
    <name type="scientific">Persea americana</name>
    <name type="common">Avocado</name>
    <dbReference type="NCBI Taxonomy" id="3435"/>
    <lineage>
        <taxon>Eukaryota</taxon>
        <taxon>Viridiplantae</taxon>
        <taxon>Streptophyta</taxon>
        <taxon>Embryophyta</taxon>
        <taxon>Tracheophyta</taxon>
        <taxon>Spermatophyta</taxon>
        <taxon>Magnoliopsida</taxon>
        <taxon>Magnoliidae</taxon>
        <taxon>Laurales</taxon>
        <taxon>Lauraceae</taxon>
        <taxon>Persea</taxon>
    </lineage>
</organism>
<accession>A0ACC2MRD7</accession>
<protein>
    <submittedName>
        <fullName evidence="1">Uncharacterized protein</fullName>
    </submittedName>
</protein>